<dbReference type="EMBL" id="VIWX01000003">
    <property type="protein sequence ID" value="TWF94839.1"/>
    <property type="molecule type" value="Genomic_DNA"/>
</dbReference>
<dbReference type="Pfam" id="PF01569">
    <property type="entry name" value="PAP2"/>
    <property type="match status" value="1"/>
</dbReference>
<keyword evidence="4" id="KW-1185">Reference proteome</keyword>
<gene>
    <name evidence="3" type="ORF">FHU35_13557</name>
</gene>
<feature type="domain" description="Phosphatidic acid phosphatase type 2/haloperoxidase" evidence="2">
    <location>
        <begin position="66"/>
        <end position="176"/>
    </location>
</feature>
<dbReference type="Proteomes" id="UP000316184">
    <property type="component" value="Unassembled WGS sequence"/>
</dbReference>
<protein>
    <submittedName>
        <fullName evidence="3">Undecaprenyl-diphosphatase</fullName>
    </submittedName>
</protein>
<keyword evidence="1" id="KW-1133">Transmembrane helix</keyword>
<evidence type="ECO:0000256" key="1">
    <source>
        <dbReference type="SAM" id="Phobius"/>
    </source>
</evidence>
<dbReference type="SMART" id="SM00014">
    <property type="entry name" value="acidPPc"/>
    <property type="match status" value="1"/>
</dbReference>
<feature type="transmembrane region" description="Helical" evidence="1">
    <location>
        <begin position="36"/>
        <end position="56"/>
    </location>
</feature>
<comment type="caution">
    <text evidence="3">The sequence shown here is derived from an EMBL/GenBank/DDBJ whole genome shotgun (WGS) entry which is preliminary data.</text>
</comment>
<keyword evidence="1" id="KW-0472">Membrane</keyword>
<dbReference type="PANTHER" id="PTHR14969:SF13">
    <property type="entry name" value="AT30094P"/>
    <property type="match status" value="1"/>
</dbReference>
<sequence>MAGAACPVSVGVVDYSADLYRIIAGWGDLSPAWVKAGALVVTDVLLLAFIPVAAFVWWRVDRRLRAMLAILLSGGTTWVLNGLVKGIFEQPRPCNVLPVRTVEHCSEVGIWSLPSGHAATAAAFAMTVAVLWRKSIAVVAIAALLEAFLRVFIGVHYPHDVLFGLLFGSLIGLIAAIAAKPGARRPPAEAIGADVEPTSATS</sequence>
<feature type="transmembrane region" description="Helical" evidence="1">
    <location>
        <begin position="136"/>
        <end position="155"/>
    </location>
</feature>
<dbReference type="Gene3D" id="1.20.144.10">
    <property type="entry name" value="Phosphatidic acid phosphatase type 2/haloperoxidase"/>
    <property type="match status" value="1"/>
</dbReference>
<organism evidence="3 4">
    <name type="scientific">Saccharopolyspora dendranthemae</name>
    <dbReference type="NCBI Taxonomy" id="1181886"/>
    <lineage>
        <taxon>Bacteria</taxon>
        <taxon>Bacillati</taxon>
        <taxon>Actinomycetota</taxon>
        <taxon>Actinomycetes</taxon>
        <taxon>Pseudonocardiales</taxon>
        <taxon>Pseudonocardiaceae</taxon>
        <taxon>Saccharopolyspora</taxon>
    </lineage>
</organism>
<dbReference type="AlphaFoldDB" id="A0A561U650"/>
<feature type="transmembrane region" description="Helical" evidence="1">
    <location>
        <begin position="161"/>
        <end position="179"/>
    </location>
</feature>
<dbReference type="InterPro" id="IPR000326">
    <property type="entry name" value="PAP2/HPO"/>
</dbReference>
<evidence type="ECO:0000259" key="2">
    <source>
        <dbReference type="SMART" id="SM00014"/>
    </source>
</evidence>
<evidence type="ECO:0000313" key="3">
    <source>
        <dbReference type="EMBL" id="TWF94839.1"/>
    </source>
</evidence>
<dbReference type="InterPro" id="IPR036938">
    <property type="entry name" value="PAP2/HPO_sf"/>
</dbReference>
<dbReference type="SUPFAM" id="SSF48317">
    <property type="entry name" value="Acid phosphatase/Vanadium-dependent haloperoxidase"/>
    <property type="match status" value="1"/>
</dbReference>
<reference evidence="3 4" key="1">
    <citation type="submission" date="2019-06" db="EMBL/GenBank/DDBJ databases">
        <title>Sequencing the genomes of 1000 actinobacteria strains.</title>
        <authorList>
            <person name="Klenk H.-P."/>
        </authorList>
    </citation>
    <scope>NUCLEOTIDE SEQUENCE [LARGE SCALE GENOMIC DNA]</scope>
    <source>
        <strain evidence="3 4">DSM 46699</strain>
    </source>
</reference>
<dbReference type="PANTHER" id="PTHR14969">
    <property type="entry name" value="SPHINGOSINE-1-PHOSPHATE PHOSPHOHYDROLASE"/>
    <property type="match status" value="1"/>
</dbReference>
<name>A0A561U650_9PSEU</name>
<accession>A0A561U650</accession>
<evidence type="ECO:0000313" key="4">
    <source>
        <dbReference type="Proteomes" id="UP000316184"/>
    </source>
</evidence>
<keyword evidence="1" id="KW-0812">Transmembrane</keyword>
<proteinExistence type="predicted"/>